<gene>
    <name evidence="1" type="ORF">ASN18_3148</name>
</gene>
<dbReference type="EMBL" id="LNQR01000125">
    <property type="protein sequence ID" value="KWT76409.1"/>
    <property type="molecule type" value="Genomic_DNA"/>
</dbReference>
<sequence>MNGCSGEKERPVQAVELTRKHVCVVCGMILVDFPGAKGQIHYKDGKYDVFCGTMDMFTYYFQPDTSKNISAIFTNDMGDADWKTRWIDAKKAYYIYDTKKSGAMGDPFQPYLQEERAKNFTGLYGGEVLRFDNITPDMLKPFQEPHLKRKK</sequence>
<keyword evidence="2" id="KW-1185">Reference proteome</keyword>
<dbReference type="PANTHER" id="PTHR41247:SF1">
    <property type="entry name" value="HTH-TYPE TRANSCRIPTIONAL REPRESSOR YCNK"/>
    <property type="match status" value="1"/>
</dbReference>
<comment type="caution">
    <text evidence="1">The sequence shown here is derived from an EMBL/GenBank/DDBJ whole genome shotgun (WGS) entry which is preliminary data.</text>
</comment>
<protein>
    <submittedName>
        <fullName evidence="1">Nitrous oxide reductase accessory protein NosL</fullName>
    </submittedName>
</protein>
<organism evidence="1 2">
    <name type="scientific">Candidatus Magnetominusculus xianensis</name>
    <dbReference type="NCBI Taxonomy" id="1748249"/>
    <lineage>
        <taxon>Bacteria</taxon>
        <taxon>Pseudomonadati</taxon>
        <taxon>Nitrospirota</taxon>
        <taxon>Nitrospiria</taxon>
        <taxon>Nitrospirales</taxon>
        <taxon>Nitrospiraceae</taxon>
        <taxon>Candidatus Magnetominusculus</taxon>
    </lineage>
</organism>
<proteinExistence type="predicted"/>
<evidence type="ECO:0000313" key="1">
    <source>
        <dbReference type="EMBL" id="KWT76409.1"/>
    </source>
</evidence>
<dbReference type="Proteomes" id="UP000060487">
    <property type="component" value="Unassembled WGS sequence"/>
</dbReference>
<reference evidence="1 2" key="1">
    <citation type="submission" date="2015-11" db="EMBL/GenBank/DDBJ databases">
        <authorList>
            <person name="Lin W."/>
        </authorList>
    </citation>
    <scope>NUCLEOTIDE SEQUENCE [LARGE SCALE GENOMIC DNA]</scope>
    <source>
        <strain evidence="1 2">HCH-1</strain>
    </source>
</reference>
<accession>A0ABR5SCT8</accession>
<dbReference type="InterPro" id="IPR008719">
    <property type="entry name" value="N2O_reductase_NosL"/>
</dbReference>
<dbReference type="PANTHER" id="PTHR41247">
    <property type="entry name" value="HTH-TYPE TRANSCRIPTIONAL REPRESSOR YCNK"/>
    <property type="match status" value="1"/>
</dbReference>
<dbReference type="Gene3D" id="3.30.70.2050">
    <property type="match status" value="1"/>
</dbReference>
<dbReference type="Pfam" id="PF05573">
    <property type="entry name" value="NosL"/>
    <property type="match status" value="1"/>
</dbReference>
<dbReference type="Gene3D" id="3.30.70.2060">
    <property type="match status" value="1"/>
</dbReference>
<evidence type="ECO:0000313" key="2">
    <source>
        <dbReference type="Proteomes" id="UP000060487"/>
    </source>
</evidence>
<name>A0ABR5SCT8_9BACT</name>
<dbReference type="SUPFAM" id="SSF160387">
    <property type="entry name" value="NosL/MerB-like"/>
    <property type="match status" value="1"/>
</dbReference>
<dbReference type="RefSeq" id="WP_236861822.1">
    <property type="nucleotide sequence ID" value="NZ_LNQR01000125.1"/>
</dbReference>